<evidence type="ECO:0000313" key="2">
    <source>
        <dbReference type="Proteomes" id="UP000887116"/>
    </source>
</evidence>
<organism evidence="1 2">
    <name type="scientific">Trichonephila clavata</name>
    <name type="common">Joro spider</name>
    <name type="synonym">Nephila clavata</name>
    <dbReference type="NCBI Taxonomy" id="2740835"/>
    <lineage>
        <taxon>Eukaryota</taxon>
        <taxon>Metazoa</taxon>
        <taxon>Ecdysozoa</taxon>
        <taxon>Arthropoda</taxon>
        <taxon>Chelicerata</taxon>
        <taxon>Arachnida</taxon>
        <taxon>Araneae</taxon>
        <taxon>Araneomorphae</taxon>
        <taxon>Entelegynae</taxon>
        <taxon>Araneoidea</taxon>
        <taxon>Nephilidae</taxon>
        <taxon>Trichonephila</taxon>
    </lineage>
</organism>
<dbReference type="Proteomes" id="UP000887116">
    <property type="component" value="Unassembled WGS sequence"/>
</dbReference>
<gene>
    <name evidence="1" type="ORF">TNCT_620601</name>
</gene>
<protein>
    <submittedName>
        <fullName evidence="1">Uncharacterized protein</fullName>
    </submittedName>
</protein>
<reference evidence="1" key="1">
    <citation type="submission" date="2020-07" db="EMBL/GenBank/DDBJ databases">
        <title>Multicomponent nature underlies the extraordinary mechanical properties of spider dragline silk.</title>
        <authorList>
            <person name="Kono N."/>
            <person name="Nakamura H."/>
            <person name="Mori M."/>
            <person name="Yoshida Y."/>
            <person name="Ohtoshi R."/>
            <person name="Malay A.D."/>
            <person name="Moran D.A.P."/>
            <person name="Tomita M."/>
            <person name="Numata K."/>
            <person name="Arakawa K."/>
        </authorList>
    </citation>
    <scope>NUCLEOTIDE SEQUENCE</scope>
</reference>
<name>A0A8X6F909_TRICU</name>
<proteinExistence type="predicted"/>
<comment type="caution">
    <text evidence="1">The sequence shown here is derived from an EMBL/GenBank/DDBJ whole genome shotgun (WGS) entry which is preliminary data.</text>
</comment>
<dbReference type="EMBL" id="BMAO01011295">
    <property type="protein sequence ID" value="GFQ72704.1"/>
    <property type="molecule type" value="Genomic_DNA"/>
</dbReference>
<dbReference type="AlphaFoldDB" id="A0A8X6F909"/>
<keyword evidence="2" id="KW-1185">Reference proteome</keyword>
<sequence>MTIIRKRKWEDYNIYRPLPTSNTIPMPTFKALSNDLNSFPDSKVSESFIQRIDEGKRKKEVTKDMDCKEKIDLETRSNFSLPLRMNQDIRQCEKFQRRWLSAT</sequence>
<accession>A0A8X6F909</accession>
<evidence type="ECO:0000313" key="1">
    <source>
        <dbReference type="EMBL" id="GFQ72704.1"/>
    </source>
</evidence>